<evidence type="ECO:0000256" key="5">
    <source>
        <dbReference type="SAM" id="SignalP"/>
    </source>
</evidence>
<evidence type="ECO:0000256" key="1">
    <source>
        <dbReference type="ARBA" id="ARBA00004442"/>
    </source>
</evidence>
<evidence type="ECO:0000256" key="3">
    <source>
        <dbReference type="ARBA" id="ARBA00023237"/>
    </source>
</evidence>
<dbReference type="PRINTS" id="PR01021">
    <property type="entry name" value="OMPADOMAIN"/>
</dbReference>
<evidence type="ECO:0000256" key="4">
    <source>
        <dbReference type="PROSITE-ProRule" id="PRU00473"/>
    </source>
</evidence>
<dbReference type="Proteomes" id="UP000631034">
    <property type="component" value="Unassembled WGS sequence"/>
</dbReference>
<dbReference type="PANTHER" id="PTHR30329:SF21">
    <property type="entry name" value="LIPOPROTEIN YIAD-RELATED"/>
    <property type="match status" value="1"/>
</dbReference>
<keyword evidence="8" id="KW-1185">Reference proteome</keyword>
<evidence type="ECO:0000313" key="8">
    <source>
        <dbReference type="Proteomes" id="UP000631034"/>
    </source>
</evidence>
<proteinExistence type="predicted"/>
<dbReference type="AlphaFoldDB" id="A0A8J6YLE5"/>
<evidence type="ECO:0000256" key="2">
    <source>
        <dbReference type="ARBA" id="ARBA00023136"/>
    </source>
</evidence>
<comment type="subcellular location">
    <subcellularLocation>
        <location evidence="1">Cell outer membrane</location>
    </subcellularLocation>
</comment>
<feature type="chain" id="PRO_5035320929" evidence="5">
    <location>
        <begin position="22"/>
        <end position="282"/>
    </location>
</feature>
<dbReference type="InterPro" id="IPR050330">
    <property type="entry name" value="Bact_OuterMem_StrucFunc"/>
</dbReference>
<protein>
    <submittedName>
        <fullName evidence="7">OmpA family protein</fullName>
    </submittedName>
</protein>
<reference evidence="7" key="1">
    <citation type="submission" date="2020-10" db="EMBL/GenBank/DDBJ databases">
        <title>Genome sequence of the unusual species of purple photosynthetic bacteria, Phaeovibrio sulfidiphilus DSM 23193, type strain.</title>
        <authorList>
            <person name="Kyndt J.A."/>
            <person name="Meyer T.E."/>
        </authorList>
    </citation>
    <scope>NUCLEOTIDE SEQUENCE</scope>
    <source>
        <strain evidence="7">DSM 23193</strain>
    </source>
</reference>
<dbReference type="Gene3D" id="3.30.1330.60">
    <property type="entry name" value="OmpA-like domain"/>
    <property type="match status" value="1"/>
</dbReference>
<name>A0A8J6YLE5_9PROT</name>
<organism evidence="7 8">
    <name type="scientific">Phaeovibrio sulfidiphilus</name>
    <dbReference type="NCBI Taxonomy" id="1220600"/>
    <lineage>
        <taxon>Bacteria</taxon>
        <taxon>Pseudomonadati</taxon>
        <taxon>Pseudomonadota</taxon>
        <taxon>Alphaproteobacteria</taxon>
        <taxon>Rhodospirillales</taxon>
        <taxon>Rhodospirillaceae</taxon>
        <taxon>Phaeovibrio</taxon>
    </lineage>
</organism>
<dbReference type="InterPro" id="IPR006665">
    <property type="entry name" value="OmpA-like"/>
</dbReference>
<dbReference type="EMBL" id="JACZHT010000001">
    <property type="protein sequence ID" value="MBE1236545.1"/>
    <property type="molecule type" value="Genomic_DNA"/>
</dbReference>
<dbReference type="SUPFAM" id="SSF103088">
    <property type="entry name" value="OmpA-like"/>
    <property type="match status" value="1"/>
</dbReference>
<keyword evidence="5" id="KW-0732">Signal</keyword>
<dbReference type="GO" id="GO:0009279">
    <property type="term" value="C:cell outer membrane"/>
    <property type="evidence" value="ECO:0007669"/>
    <property type="project" value="UniProtKB-SubCell"/>
</dbReference>
<dbReference type="Pfam" id="PF00691">
    <property type="entry name" value="OmpA"/>
    <property type="match status" value="1"/>
</dbReference>
<dbReference type="InterPro" id="IPR036737">
    <property type="entry name" value="OmpA-like_sf"/>
</dbReference>
<evidence type="ECO:0000259" key="6">
    <source>
        <dbReference type="PROSITE" id="PS51123"/>
    </source>
</evidence>
<keyword evidence="2 4" id="KW-0472">Membrane</keyword>
<accession>A0A8J6YLE5</accession>
<dbReference type="CDD" id="cd07185">
    <property type="entry name" value="OmpA_C-like"/>
    <property type="match status" value="1"/>
</dbReference>
<keyword evidence="3" id="KW-0998">Cell outer membrane</keyword>
<dbReference type="PANTHER" id="PTHR30329">
    <property type="entry name" value="STATOR ELEMENT OF FLAGELLAR MOTOR COMPLEX"/>
    <property type="match status" value="1"/>
</dbReference>
<gene>
    <name evidence="7" type="ORF">IHV25_02615</name>
</gene>
<dbReference type="PROSITE" id="PS51257">
    <property type="entry name" value="PROKAR_LIPOPROTEIN"/>
    <property type="match status" value="1"/>
</dbReference>
<comment type="caution">
    <text evidence="7">The sequence shown here is derived from an EMBL/GenBank/DDBJ whole genome shotgun (WGS) entry which is preliminary data.</text>
</comment>
<dbReference type="PROSITE" id="PS51123">
    <property type="entry name" value="OMPA_2"/>
    <property type="match status" value="1"/>
</dbReference>
<sequence length="282" mass="30105">MVKRLAIGVAAAALLTGCASSDYNWITEDPWDYEAVSQMPCTGTAFDAALMKEYVALADYEYGGQYSGGDWASVEYYTGKAKMAAQGRTPSPTDPATLETGSLAPELAAARAELVRVLASGVTSTNPDASAKAQVSFDCWTEEAAENRQPIRIQECRADYEEAMIVLRGSPTGIHFATGSTAVDREGVRTIETAVALYNTSKANSLKPRLVVTGYTDTVGSEKTNLALSQRRAEAVVKALVKRGVPQSAIVVRAKGEADLAVATGENVANRLNRRVEITLEQ</sequence>
<evidence type="ECO:0000313" key="7">
    <source>
        <dbReference type="EMBL" id="MBE1236545.1"/>
    </source>
</evidence>
<dbReference type="RefSeq" id="WP_192533398.1">
    <property type="nucleotide sequence ID" value="NZ_JACZHT010000001.1"/>
</dbReference>
<feature type="domain" description="OmpA-like" evidence="6">
    <location>
        <begin position="163"/>
        <end position="282"/>
    </location>
</feature>
<dbReference type="InterPro" id="IPR006664">
    <property type="entry name" value="OMP_bac"/>
</dbReference>
<feature type="signal peptide" evidence="5">
    <location>
        <begin position="1"/>
        <end position="21"/>
    </location>
</feature>